<dbReference type="InterPro" id="IPR046797">
    <property type="entry name" value="PDDEXK_12"/>
</dbReference>
<feature type="domain" description="PD-(D/E)XK nuclease-like" evidence="1">
    <location>
        <begin position="2"/>
        <end position="185"/>
    </location>
</feature>
<reference evidence="2" key="1">
    <citation type="submission" date="2020-01" db="EMBL/GenBank/DDBJ databases">
        <authorList>
            <consortium name="DOE Joint Genome Institute"/>
            <person name="Haridas S."/>
            <person name="Albert R."/>
            <person name="Binder M."/>
            <person name="Bloem J."/>
            <person name="Labutti K."/>
            <person name="Salamov A."/>
            <person name="Andreopoulos B."/>
            <person name="Baker S.E."/>
            <person name="Barry K."/>
            <person name="Bills G."/>
            <person name="Bluhm B.H."/>
            <person name="Cannon C."/>
            <person name="Castanera R."/>
            <person name="Culley D.E."/>
            <person name="Daum C."/>
            <person name="Ezra D."/>
            <person name="Gonzalez J.B."/>
            <person name="Henrissat B."/>
            <person name="Kuo A."/>
            <person name="Liang C."/>
            <person name="Lipzen A."/>
            <person name="Lutzoni F."/>
            <person name="Magnuson J."/>
            <person name="Mondo S."/>
            <person name="Nolan M."/>
            <person name="Ohm R."/>
            <person name="Pangilinan J."/>
            <person name="Park H.-J."/>
            <person name="Ramirez L."/>
            <person name="Alfaro M."/>
            <person name="Sun H."/>
            <person name="Tritt A."/>
            <person name="Yoshinaga Y."/>
            <person name="Zwiers L.-H."/>
            <person name="Turgeon B.G."/>
            <person name="Goodwin S.B."/>
            <person name="Spatafora J.W."/>
            <person name="Crous P.W."/>
            <person name="Grigoriev I.V."/>
        </authorList>
    </citation>
    <scope>NUCLEOTIDE SEQUENCE</scope>
    <source>
        <strain evidence="2">IPT5</strain>
    </source>
</reference>
<name>A0A6A7B439_9PLEO</name>
<protein>
    <recommendedName>
        <fullName evidence="1">PD-(D/E)XK nuclease-like domain-containing protein</fullName>
    </recommendedName>
</protein>
<dbReference type="Proteomes" id="UP000799423">
    <property type="component" value="Unassembled WGS sequence"/>
</dbReference>
<evidence type="ECO:0000313" key="2">
    <source>
        <dbReference type="EMBL" id="KAF2849447.1"/>
    </source>
</evidence>
<organism evidence="2 3">
    <name type="scientific">Plenodomus tracheiphilus IPT5</name>
    <dbReference type="NCBI Taxonomy" id="1408161"/>
    <lineage>
        <taxon>Eukaryota</taxon>
        <taxon>Fungi</taxon>
        <taxon>Dikarya</taxon>
        <taxon>Ascomycota</taxon>
        <taxon>Pezizomycotina</taxon>
        <taxon>Dothideomycetes</taxon>
        <taxon>Pleosporomycetidae</taxon>
        <taxon>Pleosporales</taxon>
        <taxon>Pleosporineae</taxon>
        <taxon>Leptosphaeriaceae</taxon>
        <taxon>Plenodomus</taxon>
    </lineage>
</organism>
<sequence length="196" mass="21890">MLKQAVLGRPGFSYYNITTARVMKELVPGNEYGELLKGKMIDSAVTLGSPLIPTAYIINRLVASPRKLQRTTNPSDYSPLCFEPIVLSIETKSPEGGNENGEVQLSVWAMAYFNRLRQLVQDPVAMTLPLVLITDARWRLYFASDLADEIHLIDAVDIGTTADIIGCYTILEALRVILVWVEETFAPWFLEGVKPE</sequence>
<accession>A0A6A7B439</accession>
<dbReference type="AlphaFoldDB" id="A0A6A7B439"/>
<evidence type="ECO:0000259" key="1">
    <source>
        <dbReference type="Pfam" id="PF20516"/>
    </source>
</evidence>
<keyword evidence="3" id="KW-1185">Reference proteome</keyword>
<gene>
    <name evidence="2" type="ORF">T440DRAFT_469216</name>
</gene>
<dbReference type="EMBL" id="MU006311">
    <property type="protein sequence ID" value="KAF2849447.1"/>
    <property type="molecule type" value="Genomic_DNA"/>
</dbReference>
<evidence type="ECO:0000313" key="3">
    <source>
        <dbReference type="Proteomes" id="UP000799423"/>
    </source>
</evidence>
<proteinExistence type="predicted"/>
<dbReference type="Pfam" id="PF20516">
    <property type="entry name" value="PDDEXK_12"/>
    <property type="match status" value="1"/>
</dbReference>
<dbReference type="OrthoDB" id="4161186at2759"/>